<dbReference type="AlphaFoldDB" id="A0AAF0YRM9"/>
<evidence type="ECO:0000313" key="4">
    <source>
        <dbReference type="Proteomes" id="UP000234560"/>
    </source>
</evidence>
<evidence type="ECO:0000256" key="1">
    <source>
        <dbReference type="SAM" id="Phobius"/>
    </source>
</evidence>
<reference evidence="3" key="1">
    <citation type="submission" date="2017-12" db="EMBL/GenBank/DDBJ databases">
        <authorList>
            <person name="Thomas-White K."/>
            <person name="Wolfe A.J."/>
        </authorList>
    </citation>
    <scope>NUCLEOTIDE SEQUENCE</scope>
    <source>
        <strain evidence="3">UMB0763</strain>
    </source>
</reference>
<sequence>MASRRVAITRINALSVLRTALFLALAGLVAWVICVCLLYVGLDAAGVWDAVNAVIGGAGGEGTITFQIVLGAATLLGAIVALLIVVMAPITAALYNAFAGFTGGISITMSNRR</sequence>
<keyword evidence="1" id="KW-0472">Membrane</keyword>
<feature type="transmembrane region" description="Helical" evidence="1">
    <location>
        <begin position="93"/>
        <end position="110"/>
    </location>
</feature>
<feature type="domain" description="DUF3566" evidence="2">
    <location>
        <begin position="5"/>
        <end position="110"/>
    </location>
</feature>
<organism evidence="3 4">
    <name type="scientific">Corynebacterium pyruviciproducens</name>
    <dbReference type="NCBI Taxonomy" id="598660"/>
    <lineage>
        <taxon>Bacteria</taxon>
        <taxon>Bacillati</taxon>
        <taxon>Actinomycetota</taxon>
        <taxon>Actinomycetes</taxon>
        <taxon>Mycobacteriales</taxon>
        <taxon>Corynebacteriaceae</taxon>
        <taxon>Corynebacterium</taxon>
    </lineage>
</organism>
<accession>A0AAF0YRM9</accession>
<dbReference type="Pfam" id="PF12089">
    <property type="entry name" value="DUF3566"/>
    <property type="match status" value="1"/>
</dbReference>
<gene>
    <name evidence="3" type="ORF">CYJ47_12690</name>
</gene>
<dbReference type="EMBL" id="CP136958">
    <property type="protein sequence ID" value="WOT02084.1"/>
    <property type="molecule type" value="Genomic_DNA"/>
</dbReference>
<dbReference type="Proteomes" id="UP000234560">
    <property type="component" value="Chromosome"/>
</dbReference>
<evidence type="ECO:0000313" key="3">
    <source>
        <dbReference type="EMBL" id="WOT02084.1"/>
    </source>
</evidence>
<evidence type="ECO:0000259" key="2">
    <source>
        <dbReference type="Pfam" id="PF12089"/>
    </source>
</evidence>
<keyword evidence="1" id="KW-1133">Transmembrane helix</keyword>
<dbReference type="InterPro" id="IPR021949">
    <property type="entry name" value="DUF3566_TM"/>
</dbReference>
<dbReference type="KEGG" id="cpyr:CYJ47_12690"/>
<feature type="transmembrane region" description="Helical" evidence="1">
    <location>
        <begin position="21"/>
        <end position="42"/>
    </location>
</feature>
<keyword evidence="1" id="KW-0812">Transmembrane</keyword>
<name>A0AAF0YRM9_9CORY</name>
<dbReference type="RefSeq" id="WP_016458565.1">
    <property type="nucleotide sequence ID" value="NZ_CAMIHY010000035.1"/>
</dbReference>
<proteinExistence type="predicted"/>
<protein>
    <submittedName>
        <fullName evidence="3">DUF3566 domain-containing protein</fullName>
    </submittedName>
</protein>
<feature type="transmembrane region" description="Helical" evidence="1">
    <location>
        <begin position="62"/>
        <end position="86"/>
    </location>
</feature>
<reference evidence="3" key="2">
    <citation type="submission" date="2023-10" db="EMBL/GenBank/DDBJ databases">
        <authorList>
            <person name="Choi B."/>
        </authorList>
    </citation>
    <scope>NUCLEOTIDE SEQUENCE</scope>
    <source>
        <strain evidence="3">UMB0763</strain>
    </source>
</reference>